<organism evidence="1 2">
    <name type="scientific">Fusarium torreyae</name>
    <dbReference type="NCBI Taxonomy" id="1237075"/>
    <lineage>
        <taxon>Eukaryota</taxon>
        <taxon>Fungi</taxon>
        <taxon>Dikarya</taxon>
        <taxon>Ascomycota</taxon>
        <taxon>Pezizomycotina</taxon>
        <taxon>Sordariomycetes</taxon>
        <taxon>Hypocreomycetidae</taxon>
        <taxon>Hypocreales</taxon>
        <taxon>Nectriaceae</taxon>
        <taxon>Fusarium</taxon>
    </lineage>
</organism>
<protein>
    <recommendedName>
        <fullName evidence="3">Transcription factor domain-containing protein</fullName>
    </recommendedName>
</protein>
<comment type="caution">
    <text evidence="1">The sequence shown here is derived from an EMBL/GenBank/DDBJ whole genome shotgun (WGS) entry which is preliminary data.</text>
</comment>
<dbReference type="OrthoDB" id="3429912at2759"/>
<name>A0A9W8RT80_9HYPO</name>
<evidence type="ECO:0000313" key="2">
    <source>
        <dbReference type="Proteomes" id="UP001152049"/>
    </source>
</evidence>
<evidence type="ECO:0000313" key="1">
    <source>
        <dbReference type="EMBL" id="KAJ4252333.1"/>
    </source>
</evidence>
<keyword evidence="2" id="KW-1185">Reference proteome</keyword>
<dbReference type="AlphaFoldDB" id="A0A9W8RT80"/>
<reference evidence="1" key="1">
    <citation type="submission" date="2022-09" db="EMBL/GenBank/DDBJ databases">
        <title>Fusarium specimens isolated from Avocado Roots.</title>
        <authorList>
            <person name="Stajich J."/>
            <person name="Roper C."/>
            <person name="Heimlech-Rivalta G."/>
        </authorList>
    </citation>
    <scope>NUCLEOTIDE SEQUENCE</scope>
    <source>
        <strain evidence="1">CF00136</strain>
    </source>
</reference>
<accession>A0A9W8RT80</accession>
<dbReference type="EMBL" id="JAOQAZ010000026">
    <property type="protein sequence ID" value="KAJ4252333.1"/>
    <property type="molecule type" value="Genomic_DNA"/>
</dbReference>
<evidence type="ECO:0008006" key="3">
    <source>
        <dbReference type="Google" id="ProtNLM"/>
    </source>
</evidence>
<proteinExistence type="predicted"/>
<dbReference type="CDD" id="cd12148">
    <property type="entry name" value="fungal_TF_MHR"/>
    <property type="match status" value="1"/>
</dbReference>
<dbReference type="Proteomes" id="UP001152049">
    <property type="component" value="Unassembled WGS sequence"/>
</dbReference>
<sequence>MAIEIGLGRSSCYDCGDGDNDRMKDLRLNDVRTRAFIIINEYRFFTYSGRSPMDLSDLELTNTELDQLASQSHHSSCRSSVALYELFIYDREVRRRLEQHQSGTQYSISLDAELQHVKCYIEKFIQDRCNEVLERRSKWHITHDAISCWLLLAILIARKRFPPSSEIHSVSEQQHAHQQLLLTLSKRLFAEALNSDDAVRTTQRAAIFPVAASILLRLSACRTMVLQLALQMAGDPGKSYVPTFVREAGNQMLVMLCQNNVQASSRIGEGNGQKMPSTESNDQQMDISEATASDDLQGQVPAIPNADIFSTFGPLVEQDFPIENPHLFSFSELPFLSEWADVPGVYEGPVPLADPSCSWTNNISSDCMSTNGTIPPGLTGDQTGMTDRPFDNSVVYLCDTFSIARSQPETQLQVSDWGFINPSPTNTMDFGSGDGEVRNAQRQALLSAVDRLMQLASLMQ</sequence>
<gene>
    <name evidence="1" type="ORF">NW762_010931</name>
</gene>